<comment type="caution">
    <text evidence="2">The sequence shown here is derived from an EMBL/GenBank/DDBJ whole genome shotgun (WGS) entry which is preliminary data.</text>
</comment>
<sequence>MTWKEDYAKEAMQDGRHAARSGEAINPHPAGTMEYRAWQQGFSGVEKQKEKEDAPETL</sequence>
<reference evidence="2" key="1">
    <citation type="journal article" date="2015" name="Nature">
        <title>Complex archaea that bridge the gap between prokaryotes and eukaryotes.</title>
        <authorList>
            <person name="Spang A."/>
            <person name="Saw J.H."/>
            <person name="Jorgensen S.L."/>
            <person name="Zaremba-Niedzwiedzka K."/>
            <person name="Martijn J."/>
            <person name="Lind A.E."/>
            <person name="van Eijk R."/>
            <person name="Schleper C."/>
            <person name="Guy L."/>
            <person name="Ettema T.J."/>
        </authorList>
    </citation>
    <scope>NUCLEOTIDE SEQUENCE</scope>
</reference>
<gene>
    <name evidence="2" type="ORF">LCGC14_2078860</name>
</gene>
<dbReference type="EMBL" id="LAZR01025084">
    <property type="protein sequence ID" value="KKL73045.1"/>
    <property type="molecule type" value="Genomic_DNA"/>
</dbReference>
<name>A0A0F9GUK4_9ZZZZ</name>
<feature type="region of interest" description="Disordered" evidence="1">
    <location>
        <begin position="1"/>
        <end position="29"/>
    </location>
</feature>
<proteinExistence type="predicted"/>
<accession>A0A0F9GUK4</accession>
<protein>
    <recommendedName>
        <fullName evidence="3">Ribosome modulation factor</fullName>
    </recommendedName>
</protein>
<dbReference type="AlphaFoldDB" id="A0A0F9GUK4"/>
<feature type="compositionally biased region" description="Basic and acidic residues" evidence="1">
    <location>
        <begin position="1"/>
        <end position="17"/>
    </location>
</feature>
<evidence type="ECO:0000313" key="2">
    <source>
        <dbReference type="EMBL" id="KKL73045.1"/>
    </source>
</evidence>
<evidence type="ECO:0000256" key="1">
    <source>
        <dbReference type="SAM" id="MobiDB-lite"/>
    </source>
</evidence>
<evidence type="ECO:0008006" key="3">
    <source>
        <dbReference type="Google" id="ProtNLM"/>
    </source>
</evidence>
<organism evidence="2">
    <name type="scientific">marine sediment metagenome</name>
    <dbReference type="NCBI Taxonomy" id="412755"/>
    <lineage>
        <taxon>unclassified sequences</taxon>
        <taxon>metagenomes</taxon>
        <taxon>ecological metagenomes</taxon>
    </lineage>
</organism>